<comment type="caution">
    <text evidence="2">The sequence shown here is derived from an EMBL/GenBank/DDBJ whole genome shotgun (WGS) entry which is preliminary data.</text>
</comment>
<feature type="region of interest" description="Disordered" evidence="1">
    <location>
        <begin position="1480"/>
        <end position="1517"/>
    </location>
</feature>
<feature type="region of interest" description="Disordered" evidence="1">
    <location>
        <begin position="148"/>
        <end position="173"/>
    </location>
</feature>
<evidence type="ECO:0000313" key="2">
    <source>
        <dbReference type="EMBL" id="KAJ1159450.1"/>
    </source>
</evidence>
<feature type="region of interest" description="Disordered" evidence="1">
    <location>
        <begin position="1840"/>
        <end position="1874"/>
    </location>
</feature>
<dbReference type="EMBL" id="JANPWB010000009">
    <property type="protein sequence ID" value="KAJ1159450.1"/>
    <property type="molecule type" value="Genomic_DNA"/>
</dbReference>
<feature type="region of interest" description="Disordered" evidence="1">
    <location>
        <begin position="1587"/>
        <end position="1615"/>
    </location>
</feature>
<accession>A0AAV7S5J6</accession>
<dbReference type="Proteomes" id="UP001066276">
    <property type="component" value="Chromosome 5"/>
</dbReference>
<gene>
    <name evidence="2" type="ORF">NDU88_012100</name>
</gene>
<feature type="region of interest" description="Disordered" evidence="1">
    <location>
        <begin position="1251"/>
        <end position="1275"/>
    </location>
</feature>
<feature type="compositionally biased region" description="Polar residues" evidence="1">
    <location>
        <begin position="97"/>
        <end position="109"/>
    </location>
</feature>
<evidence type="ECO:0000256" key="1">
    <source>
        <dbReference type="SAM" id="MobiDB-lite"/>
    </source>
</evidence>
<keyword evidence="3" id="KW-1185">Reference proteome</keyword>
<proteinExistence type="predicted"/>
<feature type="compositionally biased region" description="Polar residues" evidence="1">
    <location>
        <begin position="956"/>
        <end position="967"/>
    </location>
</feature>
<organism evidence="2 3">
    <name type="scientific">Pleurodeles waltl</name>
    <name type="common">Iberian ribbed newt</name>
    <dbReference type="NCBI Taxonomy" id="8319"/>
    <lineage>
        <taxon>Eukaryota</taxon>
        <taxon>Metazoa</taxon>
        <taxon>Chordata</taxon>
        <taxon>Craniata</taxon>
        <taxon>Vertebrata</taxon>
        <taxon>Euteleostomi</taxon>
        <taxon>Amphibia</taxon>
        <taxon>Batrachia</taxon>
        <taxon>Caudata</taxon>
        <taxon>Salamandroidea</taxon>
        <taxon>Salamandridae</taxon>
        <taxon>Pleurodelinae</taxon>
        <taxon>Pleurodeles</taxon>
    </lineage>
</organism>
<feature type="compositionally biased region" description="Polar residues" evidence="1">
    <location>
        <begin position="1256"/>
        <end position="1267"/>
    </location>
</feature>
<reference evidence="2" key="1">
    <citation type="journal article" date="2022" name="bioRxiv">
        <title>Sequencing and chromosome-scale assembly of the giantPleurodeles waltlgenome.</title>
        <authorList>
            <person name="Brown T."/>
            <person name="Elewa A."/>
            <person name="Iarovenko S."/>
            <person name="Subramanian E."/>
            <person name="Araus A.J."/>
            <person name="Petzold A."/>
            <person name="Susuki M."/>
            <person name="Suzuki K.-i.T."/>
            <person name="Hayashi T."/>
            <person name="Toyoda A."/>
            <person name="Oliveira C."/>
            <person name="Osipova E."/>
            <person name="Leigh N.D."/>
            <person name="Simon A."/>
            <person name="Yun M.H."/>
        </authorList>
    </citation>
    <scope>NUCLEOTIDE SEQUENCE</scope>
    <source>
        <strain evidence="2">20211129_DDA</strain>
        <tissue evidence="2">Liver</tissue>
    </source>
</reference>
<feature type="compositionally biased region" description="Polar residues" evidence="1">
    <location>
        <begin position="1587"/>
        <end position="1597"/>
    </location>
</feature>
<protein>
    <submittedName>
        <fullName evidence="2">Uncharacterized protein</fullName>
    </submittedName>
</protein>
<feature type="region of interest" description="Disordered" evidence="1">
    <location>
        <begin position="1061"/>
        <end position="1112"/>
    </location>
</feature>
<evidence type="ECO:0000313" key="3">
    <source>
        <dbReference type="Proteomes" id="UP001066276"/>
    </source>
</evidence>
<name>A0AAV7S5J6_PLEWA</name>
<feature type="compositionally biased region" description="Polar residues" evidence="1">
    <location>
        <begin position="153"/>
        <end position="164"/>
    </location>
</feature>
<feature type="compositionally biased region" description="Polar residues" evidence="1">
    <location>
        <begin position="1860"/>
        <end position="1872"/>
    </location>
</feature>
<feature type="compositionally biased region" description="Polar residues" evidence="1">
    <location>
        <begin position="681"/>
        <end position="692"/>
    </location>
</feature>
<feature type="compositionally biased region" description="Polar residues" evidence="1">
    <location>
        <begin position="1065"/>
        <end position="1080"/>
    </location>
</feature>
<feature type="region of interest" description="Disordered" evidence="1">
    <location>
        <begin position="676"/>
        <end position="701"/>
    </location>
</feature>
<feature type="region of interest" description="Disordered" evidence="1">
    <location>
        <begin position="40"/>
        <end position="110"/>
    </location>
</feature>
<sequence>MNRDRKPPRAVAAVVGRVVGKPEPRCLGGSVDAVRRVGLVRGTGREPGGGRNSRGCSEGDSAQTRSAAGSRRVTDITASTVRPRTNRLPEAVRGASGVSQTSYRQITRSSPRRIWRQSDLLQADYKKQSEAQLVSVRPRTSRLQEAVRGAAGVSQTPYRQITRSSPRRSWRQSDLVQADYKKQSEAQLVSVRPRTSRLQEVVQGAAGVSQTSYKQITRSSPRRSWRQSDLLQADHKKQSEAQLASVRPLTGRSQEAVRGAAGVSQTPYRQITRSSPRRSWCQSDLVLADYKKQSEAHLASIRPRTSRLQEAITRSSPRRIWRQSDLLLADYKKQSEAHLASVRPRTSRLQEAVRGAAGVSQTSYKQITRSSPRRSWCQSDLLLADYKKQSEAHLASVRPRTSRLQEAVRGAAGVSQTSYKQITRSSPRRIWRQSDLLLADYKKQSEAHLASVRPRTNRLQEAVRGAAGITRSSPRRSWRQSDLIQADYKKQSEAQLVSVRPRTSRLQEVVQGAAGVSQTSYKQITRSSPRRSWRQSDLLQADHKKQSEAQLASVRPLTGRSQEAVRGAAGVSQTPYRQITRSSPRRSWCQSDLVLADYKKQSEAQLVSVRPLTGRLQEAVRGASSVSQTSYNQITRSSPRRIWHQSDPLQADYKKQSEAHLASVRPLTGRLQEAVRGAAGVSQTPYRQITRSSPRRSWRQSDLIQADYKKQSEAQLVSVRPRTSRLQEVVQGAAGVSQTSYKQITRSSPRRSWRQSDLLQADHKKQSEAQLASVRPLTGRLQEAVRGAAGVSQTPYRQITRSSPRRSWCQSDLVLADYKKQSEAQLVSVRPLTGRLQEAVRGASSVSQTSYNQITRSSPRRIWHQSDPLQADYKKQSEAHLASVRPLTGRLQEAVRGASGVSQTSYKQMRRSSPRRIWHQSDLLQADYKKQSEPHLASVRPLTTRLQEAVRGAPGVSQTSYRQITRSSPRRSWCQSDLLQPDYKKQSEAQLASVRPLTGRLQEAVRGAAGVSQTSYNQITRSSPRRIWRQSDLLHADYKKQSEAHLTSVRPRTGRLPEAVRGASGVSQTSYKQITRSSPRLQEAVRGASGVSQTSYKQITRSSPRRSWCQSDPLQADYKKQSEAQLVSVRPLTGRLQEAVRGAAGVSQTPYRQITRSSPRRIWRQSDLLQADYKKQSEAQLASVRPRTGRLQEAVRGAAGVSQTSYRQITRSSPRRIWRQSDLLQPDYKKQSEAHLASVRPLTGRLQEAVRGAPGVSQTSYKQITRSSPRRSWRQSDLLQADYKKQSEAHLASVRPLTGRLQEAVRAASGVSQTSYRQITRSSPRRLWRQSDLLQADYKKQSDAHLASVRPLTSRLQEAVRAASGVSQTSYKQITRSSPRRIWCQSDLLQADYKKQSEAHLASVRPLTGRLQEAVRGASGVSQTSYNQITRSSPRRIWRQSDLLQADYKKQSEAQLASVRPLTGRLQEAVRGAAGVSQTSYMQITRSSPRRSWRQSDLLQADDKKQSEAQQASVRPLTGRLQEAVRDASGVSQTSYRQITRSSQRRIWRQSDLLQADYQKQSEAQLASVRPLTGRLQEAVRGAAGVSQTSYRQITRSSPRRSWRQSDPLQADYKKQSEVQLASVRPLTSRLQEAVRGASGVSQTSYKQITRSSPRRIWRQSDLLQPDYKKQSEAHLVSVRPRTSRLQEAVRGAAGVSQTSYKQITRSSPRRIWRQSDLVQADYKKQSEAHLASVRPLTSRLQEAVRGASGVSQTSYKQITRSSPRRIWRQSDLLQADYKKQSEAHLASVRPLTSRLQEAVRGASGVSQTSYNQITRSSLRRSWRQSDLLQADYKKQSEAQLASVRPRTSRLQEAVRGASGVSQTSYEQITRSSPRRDHRALRQIWAAELPPVSAEEEGVWGLWKHHRAFSFSKGETDVGSNL</sequence>
<feature type="compositionally biased region" description="Polar residues" evidence="1">
    <location>
        <begin position="1090"/>
        <end position="1102"/>
    </location>
</feature>
<feature type="region of interest" description="Disordered" evidence="1">
    <location>
        <begin position="542"/>
        <end position="577"/>
    </location>
</feature>
<feature type="region of interest" description="Disordered" evidence="1">
    <location>
        <begin position="948"/>
        <end position="968"/>
    </location>
</feature>